<evidence type="ECO:0000313" key="1">
    <source>
        <dbReference type="EMBL" id="MBE0981072.1"/>
    </source>
</evidence>
<comment type="caution">
    <text evidence="1">The sequence shown here is derived from an EMBL/GenBank/DDBJ whole genome shotgun (WGS) entry which is preliminary data.</text>
</comment>
<protein>
    <submittedName>
        <fullName evidence="1">Uncharacterized protein</fullName>
    </submittedName>
</protein>
<dbReference type="RefSeq" id="WP_192525453.1">
    <property type="nucleotide sequence ID" value="NZ_JACZOI010000504.1"/>
</dbReference>
<name>A0AAP1RBL5_ECOLX</name>
<gene>
    <name evidence="1" type="ORF">IH772_28485</name>
</gene>
<dbReference type="Proteomes" id="UP000640866">
    <property type="component" value="Unassembled WGS sequence"/>
</dbReference>
<evidence type="ECO:0000313" key="2">
    <source>
        <dbReference type="Proteomes" id="UP000640866"/>
    </source>
</evidence>
<dbReference type="AlphaFoldDB" id="A0AAP1RBL5"/>
<reference evidence="1" key="1">
    <citation type="submission" date="2020-09" db="EMBL/GenBank/DDBJ databases">
        <title>Emerging polyconal dissemination of OXA-244-producing E. coli in France.</title>
        <authorList>
            <person name="Emeraud C."/>
            <person name="Girlich D."/>
            <person name="Bonnin R.A."/>
            <person name="Jousset A.B."/>
            <person name="Naas T."/>
            <person name="Dortet L."/>
        </authorList>
    </citation>
    <scope>NUCLEOTIDE SEQUENCE</scope>
    <source>
        <strain evidence="1">225E3</strain>
    </source>
</reference>
<accession>A0AAP1RBL5</accession>
<organism evidence="1 2">
    <name type="scientific">Escherichia coli</name>
    <dbReference type="NCBI Taxonomy" id="562"/>
    <lineage>
        <taxon>Bacteria</taxon>
        <taxon>Pseudomonadati</taxon>
        <taxon>Pseudomonadota</taxon>
        <taxon>Gammaproteobacteria</taxon>
        <taxon>Enterobacterales</taxon>
        <taxon>Enterobacteriaceae</taxon>
        <taxon>Escherichia</taxon>
    </lineage>
</organism>
<proteinExistence type="predicted"/>
<feature type="non-terminal residue" evidence="1">
    <location>
        <position position="1"/>
    </location>
</feature>
<sequence>DKRLSISINQIDCGGHYVSDCAVSILVETGSGHREVINSQRFNGYPLSAALDKALDDAAGKIRINAELLDYLVSS</sequence>
<dbReference type="EMBL" id="JACZOI010000504">
    <property type="protein sequence ID" value="MBE0981072.1"/>
    <property type="molecule type" value="Genomic_DNA"/>
</dbReference>